<keyword evidence="2" id="KW-1185">Reference proteome</keyword>
<dbReference type="Proteomes" id="UP001236258">
    <property type="component" value="Unassembled WGS sequence"/>
</dbReference>
<reference evidence="1 2" key="1">
    <citation type="submission" date="2023-08" db="EMBL/GenBank/DDBJ databases">
        <authorList>
            <person name="Joshi A."/>
            <person name="Thite S."/>
        </authorList>
    </citation>
    <scope>NUCLEOTIDE SEQUENCE [LARGE SCALE GENOMIC DNA]</scope>
    <source>
        <strain evidence="1 2">1E1</strain>
    </source>
</reference>
<organism evidence="1 2">
    <name type="scientific">Alkalimonas delamerensis</name>
    <dbReference type="NCBI Taxonomy" id="265981"/>
    <lineage>
        <taxon>Bacteria</taxon>
        <taxon>Pseudomonadati</taxon>
        <taxon>Pseudomonadota</taxon>
        <taxon>Gammaproteobacteria</taxon>
        <taxon>Alkalimonas</taxon>
    </lineage>
</organism>
<proteinExistence type="predicted"/>
<dbReference type="InterPro" id="IPR036692">
    <property type="entry name" value="Shew3726-like_sf"/>
</dbReference>
<evidence type="ECO:0000313" key="2">
    <source>
        <dbReference type="Proteomes" id="UP001236258"/>
    </source>
</evidence>
<evidence type="ECO:0000313" key="1">
    <source>
        <dbReference type="EMBL" id="MDP4530226.1"/>
    </source>
</evidence>
<comment type="caution">
    <text evidence="1">The sequence shown here is derived from an EMBL/GenBank/DDBJ whole genome shotgun (WGS) entry which is preliminary data.</text>
</comment>
<dbReference type="SUPFAM" id="SSF160272">
    <property type="entry name" value="Shew3726-like"/>
    <property type="match status" value="1"/>
</dbReference>
<dbReference type="RefSeq" id="WP_305946253.1">
    <property type="nucleotide sequence ID" value="NZ_JAUZVY010000006.1"/>
</dbReference>
<dbReference type="EMBL" id="JAUZVY010000006">
    <property type="protein sequence ID" value="MDP4530226.1"/>
    <property type="molecule type" value="Genomic_DNA"/>
</dbReference>
<sequence>MNQQLIFNHDFVYSAEQDAVSFSCLLAGLRLTGYIARPDEMSADVWLSQVQAAAFDWEDAAEQALAEECWNEAGEFWLPAPVKY</sequence>
<accession>A0ABT9GTC1</accession>
<dbReference type="Gene3D" id="3.30.160.140">
    <property type="entry name" value="Shew3726-like"/>
    <property type="match status" value="1"/>
</dbReference>
<protein>
    <submittedName>
        <fullName evidence="1">DUF1488 domain-containing protein</fullName>
    </submittedName>
</protein>
<gene>
    <name evidence="1" type="ORF">Q3O59_14445</name>
</gene>
<name>A0ABT9GTC1_9GAMM</name>